<dbReference type="GO" id="GO:0004792">
    <property type="term" value="F:thiosulfate-cyanide sulfurtransferase activity"/>
    <property type="evidence" value="ECO:0007669"/>
    <property type="project" value="InterPro"/>
</dbReference>
<name>A0A0M7AY41_9HYPH</name>
<dbReference type="InterPro" id="IPR051126">
    <property type="entry name" value="Thiosulfate_sulfurtransferase"/>
</dbReference>
<dbReference type="PROSITE" id="PS00683">
    <property type="entry name" value="RHODANESE_2"/>
    <property type="match status" value="1"/>
</dbReference>
<evidence type="ECO:0000256" key="2">
    <source>
        <dbReference type="RuleBase" id="RU000507"/>
    </source>
</evidence>
<evidence type="ECO:0000259" key="3">
    <source>
        <dbReference type="PROSITE" id="PS50206"/>
    </source>
</evidence>
<dbReference type="RefSeq" id="WP_055119464.1">
    <property type="nucleotide sequence ID" value="NZ_CXWA01000007.1"/>
</dbReference>
<sequence length="274" mass="30344">MTSLVDTEWIARNLSDPRVCLIEINWDGRRDYQAGHIPGALGWNWKTALWDPFEREFPSNAKFAARLGAAGISAQSIVVFYGAPVQFGTYAWWVFKLLGHADVRMLDGGKVKWCAEGRPLTQDEPNTTSARYHGAARSGHMRAGRDDVLAAIGSAGSVILDHRSMEEFSGERVGLPGKPDVGAERYGRIPGAKHLPFDSLLNKDTSFRCDAEIREMVGKHVGSPDTPVISYCRLAHRATLASFTMTELLGFENVRVYDGSWTEWGSMVGMPIER</sequence>
<feature type="domain" description="Rhodanese" evidence="3">
    <location>
        <begin position="15"/>
        <end position="122"/>
    </location>
</feature>
<evidence type="ECO:0000313" key="4">
    <source>
        <dbReference type="EMBL" id="CTQ68218.1"/>
    </source>
</evidence>
<dbReference type="STRING" id="311410.LA5095_04740"/>
<keyword evidence="2 4" id="KW-0808">Transferase</keyword>
<dbReference type="EMBL" id="CXWC01000003">
    <property type="protein sequence ID" value="CTQ68218.1"/>
    <property type="molecule type" value="Genomic_DNA"/>
</dbReference>
<dbReference type="PANTHER" id="PTHR43855">
    <property type="entry name" value="THIOSULFATE SULFURTRANSFERASE"/>
    <property type="match status" value="1"/>
</dbReference>
<dbReference type="GeneID" id="97669134"/>
<dbReference type="InterPro" id="IPR001763">
    <property type="entry name" value="Rhodanese-like_dom"/>
</dbReference>
<dbReference type="SMART" id="SM00450">
    <property type="entry name" value="RHOD"/>
    <property type="match status" value="2"/>
</dbReference>
<dbReference type="PANTHER" id="PTHR43855:SF1">
    <property type="entry name" value="THIOSULFATE SULFURTRANSFERASE"/>
    <property type="match status" value="1"/>
</dbReference>
<dbReference type="AlphaFoldDB" id="A0A0M7AY41"/>
<organism evidence="4 5">
    <name type="scientific">Roseibium album</name>
    <dbReference type="NCBI Taxonomy" id="311410"/>
    <lineage>
        <taxon>Bacteria</taxon>
        <taxon>Pseudomonadati</taxon>
        <taxon>Pseudomonadota</taxon>
        <taxon>Alphaproteobacteria</taxon>
        <taxon>Hyphomicrobiales</taxon>
        <taxon>Stappiaceae</taxon>
        <taxon>Roseibium</taxon>
    </lineage>
</organism>
<dbReference type="OrthoDB" id="9781034at2"/>
<keyword evidence="5" id="KW-1185">Reference proteome</keyword>
<gene>
    <name evidence="4" type="primary">cysA_1</name>
    <name evidence="4" type="ORF">LA5096_01719</name>
</gene>
<reference evidence="5" key="1">
    <citation type="submission" date="2015-07" db="EMBL/GenBank/DDBJ databases">
        <authorList>
            <person name="Rodrigo-Torres Lidia"/>
            <person name="Arahal R.David."/>
        </authorList>
    </citation>
    <scope>NUCLEOTIDE SEQUENCE [LARGE SCALE GENOMIC DNA]</scope>
    <source>
        <strain evidence="5">CECT 5096</strain>
    </source>
</reference>
<accession>A0A0M7AY41</accession>
<dbReference type="Pfam" id="PF00581">
    <property type="entry name" value="Rhodanese"/>
    <property type="match status" value="2"/>
</dbReference>
<dbReference type="PROSITE" id="PS50206">
    <property type="entry name" value="RHODANESE_3"/>
    <property type="match status" value="2"/>
</dbReference>
<proteinExistence type="predicted"/>
<evidence type="ECO:0000256" key="1">
    <source>
        <dbReference type="ARBA" id="ARBA00022737"/>
    </source>
</evidence>
<dbReference type="CDD" id="cd01449">
    <property type="entry name" value="TST_Repeat_2"/>
    <property type="match status" value="1"/>
</dbReference>
<evidence type="ECO:0000313" key="5">
    <source>
        <dbReference type="Proteomes" id="UP000049983"/>
    </source>
</evidence>
<dbReference type="InterPro" id="IPR036873">
    <property type="entry name" value="Rhodanese-like_dom_sf"/>
</dbReference>
<dbReference type="Gene3D" id="3.40.250.10">
    <property type="entry name" value="Rhodanese-like domain"/>
    <property type="match status" value="2"/>
</dbReference>
<dbReference type="InterPro" id="IPR001307">
    <property type="entry name" value="Thiosulphate_STrfase_CS"/>
</dbReference>
<dbReference type="CDD" id="cd01448">
    <property type="entry name" value="TST_Repeat_1"/>
    <property type="match status" value="1"/>
</dbReference>
<protein>
    <recommendedName>
        <fullName evidence="2">Sulfurtransferase</fullName>
    </recommendedName>
</protein>
<feature type="domain" description="Rhodanese" evidence="3">
    <location>
        <begin position="153"/>
        <end position="273"/>
    </location>
</feature>
<dbReference type="SUPFAM" id="SSF52821">
    <property type="entry name" value="Rhodanese/Cell cycle control phosphatase"/>
    <property type="match status" value="2"/>
</dbReference>
<keyword evidence="1" id="KW-0677">Repeat</keyword>
<dbReference type="Proteomes" id="UP000049983">
    <property type="component" value="Unassembled WGS sequence"/>
</dbReference>